<reference evidence="1 2" key="1">
    <citation type="journal article" date="2018" name="Front. Plant Sci.">
        <title>Red Clover (Trifolium pratense) and Zigzag Clover (T. medium) - A Picture of Genomic Similarities and Differences.</title>
        <authorList>
            <person name="Dluhosova J."/>
            <person name="Istvanek J."/>
            <person name="Nedelnik J."/>
            <person name="Repkova J."/>
        </authorList>
    </citation>
    <scope>NUCLEOTIDE SEQUENCE [LARGE SCALE GENOMIC DNA]</scope>
    <source>
        <strain evidence="2">cv. 10/8</strain>
        <tissue evidence="1">Leaf</tissue>
    </source>
</reference>
<dbReference type="EMBL" id="LXQA010440122">
    <property type="protein sequence ID" value="MCI51971.1"/>
    <property type="molecule type" value="Genomic_DNA"/>
</dbReference>
<feature type="non-terminal residue" evidence="1">
    <location>
        <position position="44"/>
    </location>
</feature>
<name>A0A392SSZ1_9FABA</name>
<dbReference type="Proteomes" id="UP000265520">
    <property type="component" value="Unassembled WGS sequence"/>
</dbReference>
<protein>
    <submittedName>
        <fullName evidence="1">Uncharacterized protein</fullName>
    </submittedName>
</protein>
<sequence length="44" mass="5412">MEPKHKRMPMYDWETKPAENLKASDFSMFDDDPEPFTFQRDRFV</sequence>
<organism evidence="1 2">
    <name type="scientific">Trifolium medium</name>
    <dbReference type="NCBI Taxonomy" id="97028"/>
    <lineage>
        <taxon>Eukaryota</taxon>
        <taxon>Viridiplantae</taxon>
        <taxon>Streptophyta</taxon>
        <taxon>Embryophyta</taxon>
        <taxon>Tracheophyta</taxon>
        <taxon>Spermatophyta</taxon>
        <taxon>Magnoliopsida</taxon>
        <taxon>eudicotyledons</taxon>
        <taxon>Gunneridae</taxon>
        <taxon>Pentapetalae</taxon>
        <taxon>rosids</taxon>
        <taxon>fabids</taxon>
        <taxon>Fabales</taxon>
        <taxon>Fabaceae</taxon>
        <taxon>Papilionoideae</taxon>
        <taxon>50 kb inversion clade</taxon>
        <taxon>NPAAA clade</taxon>
        <taxon>Hologalegina</taxon>
        <taxon>IRL clade</taxon>
        <taxon>Trifolieae</taxon>
        <taxon>Trifolium</taxon>
    </lineage>
</organism>
<keyword evidence="2" id="KW-1185">Reference proteome</keyword>
<dbReference type="AlphaFoldDB" id="A0A392SSZ1"/>
<proteinExistence type="predicted"/>
<comment type="caution">
    <text evidence="1">The sequence shown here is derived from an EMBL/GenBank/DDBJ whole genome shotgun (WGS) entry which is preliminary data.</text>
</comment>
<accession>A0A392SSZ1</accession>
<evidence type="ECO:0000313" key="2">
    <source>
        <dbReference type="Proteomes" id="UP000265520"/>
    </source>
</evidence>
<evidence type="ECO:0000313" key="1">
    <source>
        <dbReference type="EMBL" id="MCI51971.1"/>
    </source>
</evidence>